<dbReference type="InterPro" id="IPR001584">
    <property type="entry name" value="Integrase_cat-core"/>
</dbReference>
<accession>A0A812CWQ2</accession>
<dbReference type="SUPFAM" id="SSF53098">
    <property type="entry name" value="Ribonuclease H-like"/>
    <property type="match status" value="1"/>
</dbReference>
<dbReference type="AlphaFoldDB" id="A0A812CWQ2"/>
<dbReference type="GO" id="GO:0015074">
    <property type="term" value="P:DNA integration"/>
    <property type="evidence" value="ECO:0007669"/>
    <property type="project" value="InterPro"/>
</dbReference>
<evidence type="ECO:0000313" key="3">
    <source>
        <dbReference type="EMBL" id="CAE1286759.1"/>
    </source>
</evidence>
<dbReference type="InterPro" id="IPR050951">
    <property type="entry name" value="Retrovirus_Pol_polyprotein"/>
</dbReference>
<dbReference type="PANTHER" id="PTHR37984">
    <property type="entry name" value="PROTEIN CBG26694"/>
    <property type="match status" value="1"/>
</dbReference>
<dbReference type="PANTHER" id="PTHR37984:SF7">
    <property type="entry name" value="INTEGRASE CATALYTIC DOMAIN-CONTAINING PROTEIN"/>
    <property type="match status" value="1"/>
</dbReference>
<dbReference type="InterPro" id="IPR012337">
    <property type="entry name" value="RNaseH-like_sf"/>
</dbReference>
<evidence type="ECO:0000259" key="2">
    <source>
        <dbReference type="PROSITE" id="PS50994"/>
    </source>
</evidence>
<comment type="caution">
    <text evidence="3">The sequence shown here is derived from an EMBL/GenBank/DDBJ whole genome shotgun (WGS) entry which is preliminary data.</text>
</comment>
<feature type="compositionally biased region" description="Pro residues" evidence="1">
    <location>
        <begin position="302"/>
        <end position="317"/>
    </location>
</feature>
<proteinExistence type="predicted"/>
<feature type="region of interest" description="Disordered" evidence="1">
    <location>
        <begin position="288"/>
        <end position="365"/>
    </location>
</feature>
<dbReference type="PROSITE" id="PS50994">
    <property type="entry name" value="INTEGRASE"/>
    <property type="match status" value="1"/>
</dbReference>
<organism evidence="3 4">
    <name type="scientific">Acanthosepion pharaonis</name>
    <name type="common">Pharaoh cuttlefish</name>
    <name type="synonym">Sepia pharaonis</name>
    <dbReference type="NCBI Taxonomy" id="158019"/>
    <lineage>
        <taxon>Eukaryota</taxon>
        <taxon>Metazoa</taxon>
        <taxon>Spiralia</taxon>
        <taxon>Lophotrochozoa</taxon>
        <taxon>Mollusca</taxon>
        <taxon>Cephalopoda</taxon>
        <taxon>Coleoidea</taxon>
        <taxon>Decapodiformes</taxon>
        <taxon>Sepiida</taxon>
        <taxon>Sepiina</taxon>
        <taxon>Sepiidae</taxon>
        <taxon>Acanthosepion</taxon>
    </lineage>
</organism>
<gene>
    <name evidence="3" type="ORF">SPHA_46168</name>
</gene>
<dbReference type="InterPro" id="IPR036397">
    <property type="entry name" value="RNaseH_sf"/>
</dbReference>
<feature type="domain" description="Integrase catalytic" evidence="2">
    <location>
        <begin position="41"/>
        <end position="152"/>
    </location>
</feature>
<dbReference type="Pfam" id="PF00665">
    <property type="entry name" value="rve"/>
    <property type="match status" value="1"/>
</dbReference>
<dbReference type="FunFam" id="3.30.420.10:FF:000063">
    <property type="entry name" value="Retrovirus-related Pol polyprotein from transposon 297-like Protein"/>
    <property type="match status" value="1"/>
</dbReference>
<protein>
    <recommendedName>
        <fullName evidence="2">Integrase catalytic domain-containing protein</fullName>
    </recommendedName>
</protein>
<reference evidence="3" key="1">
    <citation type="submission" date="2021-01" db="EMBL/GenBank/DDBJ databases">
        <authorList>
            <person name="Li R."/>
            <person name="Bekaert M."/>
        </authorList>
    </citation>
    <scope>NUCLEOTIDE SEQUENCE</scope>
    <source>
        <strain evidence="3">Farmed</strain>
    </source>
</reference>
<evidence type="ECO:0000313" key="4">
    <source>
        <dbReference type="Proteomes" id="UP000597762"/>
    </source>
</evidence>
<keyword evidence="4" id="KW-1185">Reference proteome</keyword>
<dbReference type="Gene3D" id="3.30.420.10">
    <property type="entry name" value="Ribonuclease H-like superfamily/Ribonuclease H"/>
    <property type="match status" value="1"/>
</dbReference>
<dbReference type="GO" id="GO:0003676">
    <property type="term" value="F:nucleic acid binding"/>
    <property type="evidence" value="ECO:0007669"/>
    <property type="project" value="InterPro"/>
</dbReference>
<dbReference type="Proteomes" id="UP000597762">
    <property type="component" value="Unassembled WGS sequence"/>
</dbReference>
<evidence type="ECO:0000256" key="1">
    <source>
        <dbReference type="SAM" id="MobiDB-lite"/>
    </source>
</evidence>
<dbReference type="OrthoDB" id="10053647at2759"/>
<sequence>MQPKTLEKYIMVTKLRAKTCVFWSGINSDIDKIVQQCAICQHEIPVRPWQIVVTDIFNLNRHSYLLIVDYYSKYPFIRKLREFSSKEVIDLTKQIFAEQGVPERLISDNEPHFSSQHFKEFAKAWDFEHITSSPKYPQSNGMAERCIQTIKEAMKKAILSNRDVDMSLLCLRLTPMDHVIPSPGELLFNRKLVSNLPTKCTNNITRKEEIQDCLLDSQWLQGKQHDQHAKDLSKLSTGQLVRVQEQDTRKWTPAVVKHVCTEPRSYIFETPTGQVLRRNRRYLKEDVSNKALTSPHSTSPPHSEPPPPNIPNTPPAGTPNTPSNICTSSKVTLRPAHKTKPSSITPTEKITRSGRVIKPPQKYNL</sequence>
<dbReference type="EMBL" id="CAHIKZ030002427">
    <property type="protein sequence ID" value="CAE1286759.1"/>
    <property type="molecule type" value="Genomic_DNA"/>
</dbReference>
<name>A0A812CWQ2_ACAPH</name>